<dbReference type="SMART" id="SM00164">
    <property type="entry name" value="TBC"/>
    <property type="match status" value="1"/>
</dbReference>
<dbReference type="Pfam" id="PF19056">
    <property type="entry name" value="WD40_2"/>
    <property type="match status" value="1"/>
</dbReference>
<organism evidence="4 5">
    <name type="scientific">Clytia hemisphaerica</name>
    <dbReference type="NCBI Taxonomy" id="252671"/>
    <lineage>
        <taxon>Eukaryota</taxon>
        <taxon>Metazoa</taxon>
        <taxon>Cnidaria</taxon>
        <taxon>Hydrozoa</taxon>
        <taxon>Hydroidolina</taxon>
        <taxon>Leptothecata</taxon>
        <taxon>Obeliida</taxon>
        <taxon>Clytiidae</taxon>
        <taxon>Clytia</taxon>
    </lineage>
</organism>
<dbReference type="OrthoDB" id="44736at2759"/>
<protein>
    <recommendedName>
        <fullName evidence="6">TBC1 domain family member 2B</fullName>
    </recommendedName>
</protein>
<dbReference type="SUPFAM" id="SSF50729">
    <property type="entry name" value="PH domain-like"/>
    <property type="match status" value="1"/>
</dbReference>
<dbReference type="FunFam" id="1.10.8.270:FF:000026">
    <property type="entry name" value="TBC (Tre-2/Bub2/Cdc16) domain family"/>
    <property type="match status" value="1"/>
</dbReference>
<dbReference type="InterPro" id="IPR011993">
    <property type="entry name" value="PH-like_dom_sf"/>
</dbReference>
<dbReference type="PROSITE" id="PS50086">
    <property type="entry name" value="TBC_RABGAP"/>
    <property type="match status" value="1"/>
</dbReference>
<dbReference type="InterPro" id="IPR001849">
    <property type="entry name" value="PH_domain"/>
</dbReference>
<dbReference type="PANTHER" id="PTHR47219">
    <property type="entry name" value="RAB GTPASE-ACTIVATING PROTEIN 1-LIKE"/>
    <property type="match status" value="1"/>
</dbReference>
<dbReference type="GO" id="GO:0005096">
    <property type="term" value="F:GTPase activator activity"/>
    <property type="evidence" value="ECO:0007669"/>
    <property type="project" value="TreeGrafter"/>
</dbReference>
<dbReference type="Gene3D" id="1.10.472.80">
    <property type="entry name" value="Ypt/Rab-GAP domain of gyp1p, domain 3"/>
    <property type="match status" value="1"/>
</dbReference>
<name>A0A7M5WIA6_9CNID</name>
<dbReference type="SUPFAM" id="SSF47923">
    <property type="entry name" value="Ypt/Rab-GAP domain of gyp1p"/>
    <property type="match status" value="2"/>
</dbReference>
<dbReference type="InterPro" id="IPR011047">
    <property type="entry name" value="Quinoprotein_ADH-like_sf"/>
</dbReference>
<accession>A0A7M5WIA6</accession>
<dbReference type="InterPro" id="IPR050302">
    <property type="entry name" value="Rab_GAP_TBC_domain"/>
</dbReference>
<dbReference type="Proteomes" id="UP000594262">
    <property type="component" value="Unplaced"/>
</dbReference>
<dbReference type="SMART" id="SM00233">
    <property type="entry name" value="PH"/>
    <property type="match status" value="1"/>
</dbReference>
<dbReference type="PROSITE" id="PS50003">
    <property type="entry name" value="PH_DOMAIN"/>
    <property type="match status" value="1"/>
</dbReference>
<dbReference type="Pfam" id="PF00566">
    <property type="entry name" value="RabGAP-TBC"/>
    <property type="match status" value="1"/>
</dbReference>
<feature type="coiled-coil region" evidence="1">
    <location>
        <begin position="634"/>
        <end position="668"/>
    </location>
</feature>
<evidence type="ECO:0008006" key="6">
    <source>
        <dbReference type="Google" id="ProtNLM"/>
    </source>
</evidence>
<keyword evidence="1" id="KW-0175">Coiled coil</keyword>
<dbReference type="InterPro" id="IPR000195">
    <property type="entry name" value="Rab-GAP-TBC_dom"/>
</dbReference>
<evidence type="ECO:0000313" key="4">
    <source>
        <dbReference type="EnsemblMetazoa" id="CLYHEMP001232.1"/>
    </source>
</evidence>
<evidence type="ECO:0000259" key="2">
    <source>
        <dbReference type="PROSITE" id="PS50003"/>
    </source>
</evidence>
<dbReference type="EnsemblMetazoa" id="CLYHEMT001232.1">
    <property type="protein sequence ID" value="CLYHEMP001232.1"/>
    <property type="gene ID" value="CLYHEMG001232"/>
</dbReference>
<dbReference type="PANTHER" id="PTHR47219:SF20">
    <property type="entry name" value="TBC1 DOMAIN FAMILY MEMBER 2B"/>
    <property type="match status" value="1"/>
</dbReference>
<dbReference type="Pfam" id="PF00169">
    <property type="entry name" value="PH"/>
    <property type="match status" value="1"/>
</dbReference>
<dbReference type="Gene3D" id="2.30.29.30">
    <property type="entry name" value="Pleckstrin-homology domain (PH domain)/Phosphotyrosine-binding domain (PTB)"/>
    <property type="match status" value="1"/>
</dbReference>
<dbReference type="AlphaFoldDB" id="A0A7M5WIA6"/>
<dbReference type="Gene3D" id="1.10.8.270">
    <property type="entry name" value="putative rabgap domain of human tbc1 domain family member 14 like domains"/>
    <property type="match status" value="1"/>
</dbReference>
<proteinExistence type="predicted"/>
<feature type="domain" description="PH" evidence="2">
    <location>
        <begin position="6"/>
        <end position="110"/>
    </location>
</feature>
<keyword evidence="5" id="KW-1185">Reference proteome</keyword>
<feature type="coiled-coil region" evidence="1">
    <location>
        <begin position="221"/>
        <end position="255"/>
    </location>
</feature>
<dbReference type="GO" id="GO:0031267">
    <property type="term" value="F:small GTPase binding"/>
    <property type="evidence" value="ECO:0007669"/>
    <property type="project" value="TreeGrafter"/>
</dbReference>
<evidence type="ECO:0000313" key="5">
    <source>
        <dbReference type="Proteomes" id="UP000594262"/>
    </source>
</evidence>
<dbReference type="InterPro" id="IPR035969">
    <property type="entry name" value="Rab-GAP_TBC_sf"/>
</dbReference>
<sequence>MEKQHNDDLSGLLHVKNAPSTSGLGKLKGSKKHWCVLNKRTNQLEFHKNEKEASTERPHECVPLFGAGISFGSSTEHEFIINIRGVEYCISADTHKTMMKWVNTLQKQVKLKPAVTGSPGTRDSILQAVPEDEPLEIKPTHEEKKTKKRSFFQRIFSRKRSRKDLTDHVANAAQETEEKRTVQAAPLRSVVGSMQDITDKKVSCNECNLMQGRNIYLNEQVQKLNEDCENIVEDLRAYRRKYESLETESTNIKRDFVCTILDSLVDEDDSHKVTTTVPFSKKILTLLERENNETLPKFNSDGKMDLHEDRFGFQHGKRDSPLQTMLYTCQILKHKYTTLLQESSEHYKKWQTFAGNVNHHPFKLEEENLLKLVQKGIPHEFRSTIWKLVINKRVEEVVSEKGKNYYNSLIKRLPDLMEEEEIDGSIEKQIKIDLLRTFPTHKDFQSMDSGKVPVLQRVLRAYILHNPEISYCQGMNFMVAFGLLYLDEETSFWLLVAVTELFFCKTHYNTYLSGTQANQRVFEAICHQEMPGLMKHLDDLTCELSPVTFNWFMTIFVDSLPIEVVLHVWDVFLVYGHSVLYKIAFSLIKIHQKNILKSKDSLMTMRRLKKMGKNYHDNEQLMNDVFNTADPLPAQQLLQLYNNYLEEIEEENYKRKQEDEEYEKKRQKLKFTPKQMMVSISDNLDALEDDMIIKCAECEANRNNVWLCCSSDLMAQIFVLNVASRNIVPIQWQVHCKCLDMVRFARLNMMLVSTIKSGLHAIDIDKKTEVWSLQLSGTALSISCDPSGNVILTLMDGTIAFLTIKTKEHPTQPTYVDISRSPVLCGSLIDDLFWCGAANTIFVLDVQTLETTRTMRVCPVERHSVSHLVDSKYGVWSSVEGSSVVHLWHKTKYTALLTVDILVEGGLASEKKTGTLLSTGITTIVELKGKLWVGFGNGRFIINDVIQKAEDTSDDLNDAITSYKTSLSLNDIVGAIKTGRSDSKKKGPQKLGVITCSHALVGEKLDEKQLSPTHSHNGDDSTDFAMVEKRMSQALESGTDNLFLKMNQVQRICEHRVNCFVQCRNDEKLVLTCMGALNDDSSVVLWSSEKHDGREMWFAQTVSYSE</sequence>
<evidence type="ECO:0000256" key="1">
    <source>
        <dbReference type="SAM" id="Coils"/>
    </source>
</evidence>
<feature type="domain" description="Rab-GAP TBC" evidence="3">
    <location>
        <begin position="376"/>
        <end position="576"/>
    </location>
</feature>
<reference evidence="4" key="1">
    <citation type="submission" date="2021-01" db="UniProtKB">
        <authorList>
            <consortium name="EnsemblMetazoa"/>
        </authorList>
    </citation>
    <scope>IDENTIFICATION</scope>
</reference>
<evidence type="ECO:0000259" key="3">
    <source>
        <dbReference type="PROSITE" id="PS50086"/>
    </source>
</evidence>
<dbReference type="SUPFAM" id="SSF50998">
    <property type="entry name" value="Quinoprotein alcohol dehydrogenase-like"/>
    <property type="match status" value="1"/>
</dbReference>